<dbReference type="InterPro" id="IPR051802">
    <property type="entry name" value="YfhM-like"/>
</dbReference>
<dbReference type="RefSeq" id="WP_147100642.1">
    <property type="nucleotide sequence ID" value="NZ_VOOS01000004.1"/>
</dbReference>
<feature type="domain" description="Alpha-2-macroglobulin" evidence="4">
    <location>
        <begin position="1187"/>
        <end position="1276"/>
    </location>
</feature>
<dbReference type="PANTHER" id="PTHR40094">
    <property type="entry name" value="ALPHA-2-MACROGLOBULIN HOMOLOG"/>
    <property type="match status" value="1"/>
</dbReference>
<protein>
    <recommendedName>
        <fullName evidence="7">Alpha-2-macroglobulin</fullName>
    </recommendedName>
</protein>
<reference evidence="5 6" key="1">
    <citation type="submission" date="2019-08" db="EMBL/GenBank/DDBJ databases">
        <title>Genome of Vicingus serpentipes NCIMB 15042.</title>
        <authorList>
            <person name="Bowman J.P."/>
        </authorList>
    </citation>
    <scope>NUCLEOTIDE SEQUENCE [LARGE SCALE GENOMIC DNA]</scope>
    <source>
        <strain evidence="5 6">NCIMB 15042</strain>
    </source>
</reference>
<dbReference type="OrthoDB" id="9767116at2"/>
<dbReference type="PROSITE" id="PS51257">
    <property type="entry name" value="PROKAR_LIPOPROTEIN"/>
    <property type="match status" value="1"/>
</dbReference>
<dbReference type="SMART" id="SM01360">
    <property type="entry name" value="A2M"/>
    <property type="match status" value="1"/>
</dbReference>
<comment type="similarity">
    <text evidence="1">Belongs to the protease inhibitor I39 (alpha-2-macroglobulin) family. Bacterial alpha-2-macroglobulin subfamily.</text>
</comment>
<dbReference type="PANTHER" id="PTHR40094:SF1">
    <property type="entry name" value="UBIQUITIN DOMAIN-CONTAINING PROTEIN"/>
    <property type="match status" value="1"/>
</dbReference>
<dbReference type="InterPro" id="IPR041462">
    <property type="entry name" value="Bact_A2M_MG6"/>
</dbReference>
<dbReference type="Pfam" id="PF17973">
    <property type="entry name" value="bMG10"/>
    <property type="match status" value="1"/>
</dbReference>
<dbReference type="InterPro" id="IPR041203">
    <property type="entry name" value="Bact_A2M_MG5"/>
</dbReference>
<dbReference type="Pfam" id="PF00207">
    <property type="entry name" value="A2M"/>
    <property type="match status" value="1"/>
</dbReference>
<dbReference type="GO" id="GO:0005615">
    <property type="term" value="C:extracellular space"/>
    <property type="evidence" value="ECO:0007669"/>
    <property type="project" value="InterPro"/>
</dbReference>
<proteinExistence type="inferred from homology"/>
<keyword evidence="6" id="KW-1185">Reference proteome</keyword>
<dbReference type="Gene3D" id="2.60.40.1930">
    <property type="match status" value="1"/>
</dbReference>
<dbReference type="Proteomes" id="UP000321721">
    <property type="component" value="Unassembled WGS sequence"/>
</dbReference>
<dbReference type="Pfam" id="PF07678">
    <property type="entry name" value="TED_complement"/>
    <property type="match status" value="1"/>
</dbReference>
<dbReference type="CDD" id="cd02891">
    <property type="entry name" value="A2M_like"/>
    <property type="match status" value="1"/>
</dbReference>
<evidence type="ECO:0000256" key="1">
    <source>
        <dbReference type="ARBA" id="ARBA00010556"/>
    </source>
</evidence>
<dbReference type="InterPro" id="IPR011625">
    <property type="entry name" value="A2M_N_BRD"/>
</dbReference>
<evidence type="ECO:0000259" key="4">
    <source>
        <dbReference type="SMART" id="SM01360"/>
    </source>
</evidence>
<gene>
    <name evidence="5" type="ORF">FRY74_08855</name>
</gene>
<dbReference type="InterPro" id="IPR002890">
    <property type="entry name" value="MG2"/>
</dbReference>
<evidence type="ECO:0000256" key="2">
    <source>
        <dbReference type="ARBA" id="ARBA00022729"/>
    </source>
</evidence>
<accession>A0A5C6RTA2</accession>
<keyword evidence="2" id="KW-0732">Signal</keyword>
<dbReference type="EMBL" id="VOOS01000004">
    <property type="protein sequence ID" value="TXB64552.1"/>
    <property type="molecule type" value="Genomic_DNA"/>
</dbReference>
<organism evidence="5 6">
    <name type="scientific">Vicingus serpentipes</name>
    <dbReference type="NCBI Taxonomy" id="1926625"/>
    <lineage>
        <taxon>Bacteria</taxon>
        <taxon>Pseudomonadati</taxon>
        <taxon>Bacteroidota</taxon>
        <taxon>Flavobacteriia</taxon>
        <taxon>Flavobacteriales</taxon>
        <taxon>Vicingaceae</taxon>
        <taxon>Vicingus</taxon>
    </lineage>
</organism>
<evidence type="ECO:0000313" key="6">
    <source>
        <dbReference type="Proteomes" id="UP000321721"/>
    </source>
</evidence>
<dbReference type="SUPFAM" id="SSF48239">
    <property type="entry name" value="Terpenoid cyclases/Protein prenyltransferases"/>
    <property type="match status" value="1"/>
</dbReference>
<name>A0A5C6RTA2_9FLAO</name>
<dbReference type="InterPro" id="IPR001599">
    <property type="entry name" value="Macroglobln_a2"/>
</dbReference>
<dbReference type="Pfam" id="PF17962">
    <property type="entry name" value="bMG6"/>
    <property type="match status" value="1"/>
</dbReference>
<evidence type="ECO:0000259" key="3">
    <source>
        <dbReference type="SMART" id="SM01359"/>
    </source>
</evidence>
<comment type="caution">
    <text evidence="5">The sequence shown here is derived from an EMBL/GenBank/DDBJ whole genome shotgun (WGS) entry which is preliminary data.</text>
</comment>
<dbReference type="InterPro" id="IPR011626">
    <property type="entry name" value="Alpha-macroglobulin_TED"/>
</dbReference>
<dbReference type="SMART" id="SM01419">
    <property type="entry name" value="Thiol-ester_cl"/>
    <property type="match status" value="1"/>
</dbReference>
<dbReference type="SMART" id="SM01359">
    <property type="entry name" value="A2M_N_2"/>
    <property type="match status" value="1"/>
</dbReference>
<evidence type="ECO:0000313" key="5">
    <source>
        <dbReference type="EMBL" id="TXB64552.1"/>
    </source>
</evidence>
<dbReference type="InterPro" id="IPR047565">
    <property type="entry name" value="Alpha-macroglob_thiol-ester_cl"/>
</dbReference>
<dbReference type="Gene3D" id="1.50.10.20">
    <property type="match status" value="1"/>
</dbReference>
<dbReference type="GO" id="GO:0004866">
    <property type="term" value="F:endopeptidase inhibitor activity"/>
    <property type="evidence" value="ECO:0007669"/>
    <property type="project" value="InterPro"/>
</dbReference>
<dbReference type="InterPro" id="IPR041246">
    <property type="entry name" value="Bact_MG10"/>
</dbReference>
<sequence>MHKIYKRTTAIFLTTLLIFISGCGNERTEEINPAFVGFISGFTSGMVSNEATIKINLAEPAQNVQYDEPIDDDLFDFSPTIDGEAFWVDENTIEFRPEERLPSGTHYKAEFDLSEIVDVPSNLKTFYFDFETIKQGVKIEFSGVRAYDNSSLEWQELTFQLTTADYANLEALEEVISATQKGKNLKTSWDHSQGNKVHYFTVDSVARTKSRGEVIINWDGKIIDSEEQGTKQIEIPALDEFKVIDIKIEQQPEQSVIIYFSDPVDPKQDLDGLIYLKTGEDLRLAVDENSITAYPSKRLDGTTTLTVDKAIKNTINYALMEGFKREITFTNLKPKVELIGEGVILPNSDGLIFPFKTVNLSAVNVKVIKIFEKNVAQFFQVNQFDGTREMKRVGRIVHKSEVKLTSSKSIDYGSWNTFSLDLSTLINAEPGAIYRVALSFDKKHSLYPCGDAEEDIEVEEEDREEEAYDKPSDYYYDDYYYDYYDDYDWQERENPCNKSYYLRNNTTVAKNFFVSDLGIIAKGGNGNALTVAITDIKSTEPLSGVNVEIYNYQNQLMKSATTGSDGLIDIELDKKPFLLVAKQGNQTGYLRLDDGSSLSLSMFDVGGVQTKKGLKGFIYGERGVWRPGDSLFVSFILEDKNRVLPINHPVVMELYTPDNQLFSRKVKTVGENGFYDFRTKTDDDSPTGNWLAKVKVGGSSFTKTIKIESIKPNRLKIKMDFDGEIIKDDQSMVGDLEVKWLHGAIAGNIKTDVELILTSSTTKFKDYPDYSFDDPSKDFNSEEKIIFDGKLNSEGKASVYPKINVGKSVAPGMLNANFKIRAFENGGNFSIDRFTVPYSTYRGYVGVKVPEGKGWNGALYSNEPNLIPIVTVDENGKSVDRKRLKVEIFDVYWRWWWERSDRDDLSRYVANRSKNLIKEEYINTVNGKAIYELKFDKEYWGRKFIKITDPETGHSTGQTFYLTYKGWWDNNSGDNPGGAEMLTFSCDKKTYNVGEEVKVDLPPTAKGRALVSIESGSKVIERKWVEIAENKNTFTFEATAEMTPNVYVNVSLIQPHNQVANDLPIRLYGVQPIFVEHTETHLEPVIKMPEELAPESEVQIKVSEKDGKKMTYTIAIVDEGLLDLTRFKTPNPWETFYAREALGIKTWDLYKYVMNAFSGEMAGLLALGGDDNVNPNSGPKANRFKPVVLFKGPFTIEKGSSKTHKFQIPNYVGSVRTMVVAGNDGAYGSSEKATPVKKPLMVLATLPRTLSPNEKVKLPVTVFAMDKKVKNVAVQIQTNKLLKVNGSATQNITFTREGDEVVEFDLDVAEAIGIGKVKVIAKSGNEIATYDFELNIKPANPEITEVISATVEPNQKWNTDYQPVGMKGTNKGVVEVSKIPSINLQKRLKYLIQYPHGCIEQTTSSVFPQLFLENLIELDNNRKAEIESNIREGINRLKKFQLTEGGMSYWLGNEDANEWGTNYAGHFMLEAQKKGYSLPSGFLSKWIKFQKRAANAWSPKTNNLNRYYSYRSDQLIQAYRLYTLALAGKPALGAMNRMKEVKNLSPTAKWRLAAAYELAGKSNVAKNIVQNISTEVEAYKELSYSYGSNERDQAMILETLVLMKEKSKAQGVLKDISKGLSSESWYSTQTTAYSLMAIAKFIGVTGEPSDLSYDVYQNGKKLKSVSTKASISQTAISIKTTESGNIQVMNKTGQTLFIKVHLEGIPLEGDNTSSENNLKMDIRYLSMDEREISVDRLAQGTDFIAEVTITHPGLRTNYEELALNQIFPSGWEIRNTRMDLVETTKVADKPEYMDIRDDRVYSYFDLNKYKTKRFRILLNASYLGKFYLPTVYCEAMYDNEINSRKGGKWIEVVKGGE</sequence>
<dbReference type="Pfam" id="PF11974">
    <property type="entry name" value="bMG3"/>
    <property type="match status" value="1"/>
</dbReference>
<dbReference type="Pfam" id="PF17972">
    <property type="entry name" value="bMG5"/>
    <property type="match status" value="1"/>
</dbReference>
<dbReference type="InterPro" id="IPR008930">
    <property type="entry name" value="Terpenoid_cyclase/PrenylTrfase"/>
</dbReference>
<evidence type="ECO:0008006" key="7">
    <source>
        <dbReference type="Google" id="ProtNLM"/>
    </source>
</evidence>
<feature type="domain" description="Alpha-2-macroglobulin bait region" evidence="3">
    <location>
        <begin position="982"/>
        <end position="1124"/>
    </location>
</feature>
<dbReference type="Pfam" id="PF07703">
    <property type="entry name" value="A2M_BRD"/>
    <property type="match status" value="1"/>
</dbReference>
<dbReference type="InterPro" id="IPR021868">
    <property type="entry name" value="Alpha_2_Macroglob_MG3"/>
</dbReference>
<dbReference type="Pfam" id="PF01835">
    <property type="entry name" value="MG2"/>
    <property type="match status" value="1"/>
</dbReference>